<accession>A0A814N8M3</accession>
<name>A0A814N8M3_9BILA</name>
<dbReference type="AlphaFoldDB" id="A0A814N8M3"/>
<sequence>MIHVDKYIYFFGLFYIRQFVNLESLILIGNTEQDFNEVITKLNLLSKLSYLSIKLVHGLLPKITVPSLKYLSISMYQPEQLLLCTPILINLNVQLIAETTSVDNSFLSTKITTEICQLKIEPVEKSNIVFDDIKFSKRNFSIDYHYDTETAKHYYFPNLDSLTIHNLHKLIPIDNFINLSKIEHLTVKQNNTIYSEEFFSYIYILVHSTKLQSLKSS</sequence>
<reference evidence="1" key="1">
    <citation type="submission" date="2021-02" db="EMBL/GenBank/DDBJ databases">
        <authorList>
            <person name="Nowell W R."/>
        </authorList>
    </citation>
    <scope>NUCLEOTIDE SEQUENCE</scope>
</reference>
<dbReference type="EMBL" id="CAJNOO010001060">
    <property type="protein sequence ID" value="CAF1088324.1"/>
    <property type="molecule type" value="Genomic_DNA"/>
</dbReference>
<proteinExistence type="predicted"/>
<organism evidence="1 2">
    <name type="scientific">Rotaria sordida</name>
    <dbReference type="NCBI Taxonomy" id="392033"/>
    <lineage>
        <taxon>Eukaryota</taxon>
        <taxon>Metazoa</taxon>
        <taxon>Spiralia</taxon>
        <taxon>Gnathifera</taxon>
        <taxon>Rotifera</taxon>
        <taxon>Eurotatoria</taxon>
        <taxon>Bdelloidea</taxon>
        <taxon>Philodinida</taxon>
        <taxon>Philodinidae</taxon>
        <taxon>Rotaria</taxon>
    </lineage>
</organism>
<dbReference type="Proteomes" id="UP000663882">
    <property type="component" value="Unassembled WGS sequence"/>
</dbReference>
<dbReference type="OrthoDB" id="9985662at2759"/>
<gene>
    <name evidence="1" type="ORF">RFH988_LOCUS18665</name>
</gene>
<evidence type="ECO:0000313" key="1">
    <source>
        <dbReference type="EMBL" id="CAF1088324.1"/>
    </source>
</evidence>
<protein>
    <submittedName>
        <fullName evidence="1">Uncharacterized protein</fullName>
    </submittedName>
</protein>
<evidence type="ECO:0000313" key="2">
    <source>
        <dbReference type="Proteomes" id="UP000663882"/>
    </source>
</evidence>
<comment type="caution">
    <text evidence="1">The sequence shown here is derived from an EMBL/GenBank/DDBJ whole genome shotgun (WGS) entry which is preliminary data.</text>
</comment>